<gene>
    <name evidence="2" type="ORF">NBRC3257_2949</name>
</gene>
<reference evidence="2 3" key="1">
    <citation type="submission" date="2013-08" db="EMBL/GenBank/DDBJ databases">
        <title>Gluconobacter thailandicus NBRC 3257 whole genome sequence.</title>
        <authorList>
            <person name="Matsutani M."/>
            <person name="Yakushi T."/>
            <person name="Matsushita K."/>
        </authorList>
    </citation>
    <scope>NUCLEOTIDE SEQUENCE [LARGE SCALE GENOMIC DNA]</scope>
    <source>
        <strain evidence="2 3">NBRC 3257</strain>
    </source>
</reference>
<accession>A0ABQ0J0H5</accession>
<dbReference type="SUPFAM" id="SSF51161">
    <property type="entry name" value="Trimeric LpxA-like enzymes"/>
    <property type="match status" value="1"/>
</dbReference>
<keyword evidence="3" id="KW-1185">Reference proteome</keyword>
<dbReference type="InterPro" id="IPR001451">
    <property type="entry name" value="Hexapep"/>
</dbReference>
<dbReference type="Gene3D" id="2.160.10.10">
    <property type="entry name" value="Hexapeptide repeat proteins"/>
    <property type="match status" value="1"/>
</dbReference>
<evidence type="ECO:0000313" key="3">
    <source>
        <dbReference type="Proteomes" id="UP000018209"/>
    </source>
</evidence>
<comment type="caution">
    <text evidence="2">The sequence shown here is derived from an EMBL/GenBank/DDBJ whole genome shotgun (WGS) entry which is preliminary data.</text>
</comment>
<dbReference type="PANTHER" id="PTHR43300">
    <property type="entry name" value="ACETYLTRANSFERASE"/>
    <property type="match status" value="1"/>
</dbReference>
<dbReference type="InterPro" id="IPR050179">
    <property type="entry name" value="Trans_hexapeptide_repeat"/>
</dbReference>
<dbReference type="RefSeq" id="WP_015074068.1">
    <property type="nucleotide sequence ID" value="NZ_BASM01000038.1"/>
</dbReference>
<sequence length="195" mass="21243">MSFGNNAFSLLTHYALAYQIAEWGWVIGPHTYGSPSILEPGEARLKIGDYCSIGPNVTIALGNHRADLVTTYPFKTLSHFWPGAKEGENDHSSKGDIVIGNDVWMGSGVTVLSGVTIGDGAIIAAGSIVTKDVPPYAIVGGNPAKLIKYRFSESIITRLLALAWWDWPEDLLQERIPDLMSEDIEAFLSKYTQTS</sequence>
<dbReference type="InterPro" id="IPR011004">
    <property type="entry name" value="Trimer_LpxA-like_sf"/>
</dbReference>
<dbReference type="PANTHER" id="PTHR43300:SF11">
    <property type="entry name" value="ACETYLTRANSFERASE RV3034C-RELATED"/>
    <property type="match status" value="1"/>
</dbReference>
<dbReference type="Proteomes" id="UP000018209">
    <property type="component" value="Unassembled WGS sequence"/>
</dbReference>
<protein>
    <submittedName>
        <fullName evidence="2">Acetyltransferase</fullName>
    </submittedName>
</protein>
<dbReference type="EMBL" id="BASM01000038">
    <property type="protein sequence ID" value="GAD27950.1"/>
    <property type="molecule type" value="Genomic_DNA"/>
</dbReference>
<proteinExistence type="inferred from homology"/>
<evidence type="ECO:0000256" key="1">
    <source>
        <dbReference type="ARBA" id="ARBA00007274"/>
    </source>
</evidence>
<organism evidence="2 3">
    <name type="scientific">Gluconobacter thailandicus NBRC 3257</name>
    <dbReference type="NCBI Taxonomy" id="1381097"/>
    <lineage>
        <taxon>Bacteria</taxon>
        <taxon>Pseudomonadati</taxon>
        <taxon>Pseudomonadota</taxon>
        <taxon>Alphaproteobacteria</taxon>
        <taxon>Acetobacterales</taxon>
        <taxon>Acetobacteraceae</taxon>
        <taxon>Gluconobacter</taxon>
    </lineage>
</organism>
<evidence type="ECO:0000313" key="2">
    <source>
        <dbReference type="EMBL" id="GAD27950.1"/>
    </source>
</evidence>
<dbReference type="Pfam" id="PF00132">
    <property type="entry name" value="Hexapep"/>
    <property type="match status" value="1"/>
</dbReference>
<comment type="similarity">
    <text evidence="1">Belongs to the transferase hexapeptide repeat family.</text>
</comment>
<dbReference type="CDD" id="cd03349">
    <property type="entry name" value="LbH_XAT"/>
    <property type="match status" value="1"/>
</dbReference>
<name>A0ABQ0J0H5_GLUTH</name>